<dbReference type="EMBL" id="FN649747">
    <property type="protein sequence ID" value="CBJ28800.1"/>
    <property type="molecule type" value="Genomic_DNA"/>
</dbReference>
<keyword evidence="4" id="KW-0333">Golgi apparatus</keyword>
<proteinExistence type="inferred from homology"/>
<keyword evidence="7" id="KW-1185">Reference proteome</keyword>
<dbReference type="Gene3D" id="3.30.450.60">
    <property type="match status" value="1"/>
</dbReference>
<comment type="similarity">
    <text evidence="2 4">Belongs to the adaptor complexes small subunit family.</text>
</comment>
<dbReference type="GO" id="GO:0006886">
    <property type="term" value="P:intracellular protein transport"/>
    <property type="evidence" value="ECO:0007669"/>
    <property type="project" value="TreeGrafter"/>
</dbReference>
<protein>
    <recommendedName>
        <fullName evidence="4">Coatomer subunit zeta</fullName>
    </recommendedName>
</protein>
<comment type="function">
    <text evidence="4">The zeta subunit may be involved in regulating the coat assembly and, hence, the rate of biosynthetic protein transport due to its association-dissociation properties with the coatomer complex.</text>
</comment>
<reference evidence="6 7" key="1">
    <citation type="journal article" date="2010" name="Nature">
        <title>The Ectocarpus genome and the independent evolution of multicellularity in brown algae.</title>
        <authorList>
            <person name="Cock J.M."/>
            <person name="Sterck L."/>
            <person name="Rouze P."/>
            <person name="Scornet D."/>
            <person name="Allen A.E."/>
            <person name="Amoutzias G."/>
            <person name="Anthouard V."/>
            <person name="Artiguenave F."/>
            <person name="Aury J.M."/>
            <person name="Badger J.H."/>
            <person name="Beszteri B."/>
            <person name="Billiau K."/>
            <person name="Bonnet E."/>
            <person name="Bothwell J.H."/>
            <person name="Bowler C."/>
            <person name="Boyen C."/>
            <person name="Brownlee C."/>
            <person name="Carrano C.J."/>
            <person name="Charrier B."/>
            <person name="Cho G.Y."/>
            <person name="Coelho S.M."/>
            <person name="Collen J."/>
            <person name="Corre E."/>
            <person name="Da Silva C."/>
            <person name="Delage L."/>
            <person name="Delaroque N."/>
            <person name="Dittami S.M."/>
            <person name="Doulbeau S."/>
            <person name="Elias M."/>
            <person name="Farnham G."/>
            <person name="Gachon C.M."/>
            <person name="Gschloessl B."/>
            <person name="Heesch S."/>
            <person name="Jabbari K."/>
            <person name="Jubin C."/>
            <person name="Kawai H."/>
            <person name="Kimura K."/>
            <person name="Kloareg B."/>
            <person name="Kupper F.C."/>
            <person name="Lang D."/>
            <person name="Le Bail A."/>
            <person name="Leblanc C."/>
            <person name="Lerouge P."/>
            <person name="Lohr M."/>
            <person name="Lopez P.J."/>
            <person name="Martens C."/>
            <person name="Maumus F."/>
            <person name="Michel G."/>
            <person name="Miranda-Saavedra D."/>
            <person name="Morales J."/>
            <person name="Moreau H."/>
            <person name="Motomura T."/>
            <person name="Nagasato C."/>
            <person name="Napoli C.A."/>
            <person name="Nelson D.R."/>
            <person name="Nyvall-Collen P."/>
            <person name="Peters A.F."/>
            <person name="Pommier C."/>
            <person name="Potin P."/>
            <person name="Poulain J."/>
            <person name="Quesneville H."/>
            <person name="Read B."/>
            <person name="Rensing S.A."/>
            <person name="Ritter A."/>
            <person name="Rousvoal S."/>
            <person name="Samanta M."/>
            <person name="Samson G."/>
            <person name="Schroeder D.C."/>
            <person name="Segurens B."/>
            <person name="Strittmatter M."/>
            <person name="Tonon T."/>
            <person name="Tregear J.W."/>
            <person name="Valentin K."/>
            <person name="von Dassow P."/>
            <person name="Yamagishi T."/>
            <person name="Van de Peer Y."/>
            <person name="Wincker P."/>
        </authorList>
    </citation>
    <scope>NUCLEOTIDE SEQUENCE [LARGE SCALE GENOMIC DNA]</scope>
    <source>
        <strain evidence="7">Ec32 / CCAP1310/4</strain>
    </source>
</reference>
<keyword evidence="4" id="KW-0968">Cytoplasmic vesicle</keyword>
<keyword evidence="4" id="KW-0963">Cytoplasm</keyword>
<dbReference type="OrthoDB" id="10249988at2759"/>
<keyword evidence="4" id="KW-0931">ER-Golgi transport</keyword>
<dbReference type="AlphaFoldDB" id="D7FIH7"/>
<evidence type="ECO:0000256" key="5">
    <source>
        <dbReference type="SAM" id="MobiDB-lite"/>
    </source>
</evidence>
<dbReference type="Proteomes" id="UP000002630">
    <property type="component" value="Linkage Group LG22"/>
</dbReference>
<dbReference type="GO" id="GO:0000139">
    <property type="term" value="C:Golgi membrane"/>
    <property type="evidence" value="ECO:0007669"/>
    <property type="project" value="UniProtKB-SubCell"/>
</dbReference>
<evidence type="ECO:0000313" key="7">
    <source>
        <dbReference type="Proteomes" id="UP000002630"/>
    </source>
</evidence>
<keyword evidence="4" id="KW-0653">Protein transport</keyword>
<dbReference type="SUPFAM" id="SSF64356">
    <property type="entry name" value="SNARE-like"/>
    <property type="match status" value="1"/>
</dbReference>
<dbReference type="GO" id="GO:0006891">
    <property type="term" value="P:intra-Golgi vesicle-mediated transport"/>
    <property type="evidence" value="ECO:0007669"/>
    <property type="project" value="TreeGrafter"/>
</dbReference>
<sequence>MNSVLICNPDGKLLLSRYFEAQSHGSECAFEPSSGGEHTAAGSLRDTAKGRSSTLSEVLGQTRHLWTKGTSECPQVARAKGGLIIVFGAVEDLLLFLCGSGECDELTLADMLATLAKVIVALCRQGGKHQRATETAFLSSNGTSSIYSKACLVIDEMIPGGILESLDSDAILSSIKLQKPTSAAPVAGSKKGR</sequence>
<keyword evidence="4" id="KW-0813">Transport</keyword>
<dbReference type="InParanoid" id="D7FIH7"/>
<evidence type="ECO:0000256" key="2">
    <source>
        <dbReference type="ARBA" id="ARBA00006972"/>
    </source>
</evidence>
<gene>
    <name evidence="6" type="ORF">Esi_0120_0060</name>
</gene>
<keyword evidence="3 4" id="KW-0472">Membrane</keyword>
<dbReference type="PANTHER" id="PTHR11043:SF1">
    <property type="entry name" value="TSET COMPLEX MEMBER TSTD"/>
    <property type="match status" value="1"/>
</dbReference>
<accession>D7FIH7</accession>
<dbReference type="EMBL" id="FN647878">
    <property type="protein sequence ID" value="CBJ28800.1"/>
    <property type="molecule type" value="Genomic_DNA"/>
</dbReference>
<comment type="subunit">
    <text evidence="4">Oligomeric complex that consists of at least the alpha, beta, beta', gamma, delta, epsilon and zeta subunits.</text>
</comment>
<dbReference type="InterPro" id="IPR039652">
    <property type="entry name" value="Coatomer_zeta"/>
</dbReference>
<evidence type="ECO:0000256" key="1">
    <source>
        <dbReference type="ARBA" id="ARBA00004184"/>
    </source>
</evidence>
<evidence type="ECO:0000256" key="4">
    <source>
        <dbReference type="RuleBase" id="RU366053"/>
    </source>
</evidence>
<evidence type="ECO:0000256" key="3">
    <source>
        <dbReference type="ARBA" id="ARBA00023136"/>
    </source>
</evidence>
<dbReference type="GO" id="GO:0030126">
    <property type="term" value="C:COPI vesicle coat"/>
    <property type="evidence" value="ECO:0007669"/>
    <property type="project" value="UniProtKB-UniRule"/>
</dbReference>
<feature type="region of interest" description="Disordered" evidence="5">
    <location>
        <begin position="29"/>
        <end position="51"/>
    </location>
</feature>
<name>D7FIH7_ECTSI</name>
<dbReference type="InterPro" id="IPR011012">
    <property type="entry name" value="Longin-like_dom_sf"/>
</dbReference>
<dbReference type="PANTHER" id="PTHR11043">
    <property type="entry name" value="ZETA-COAT PROTEIN"/>
    <property type="match status" value="1"/>
</dbReference>
<evidence type="ECO:0000313" key="6">
    <source>
        <dbReference type="EMBL" id="CBJ28800.1"/>
    </source>
</evidence>
<dbReference type="GO" id="GO:0006890">
    <property type="term" value="P:retrograde vesicle-mediated transport, Golgi to endoplasmic reticulum"/>
    <property type="evidence" value="ECO:0007669"/>
    <property type="project" value="UniProtKB-UniRule"/>
</dbReference>
<organism evidence="6 7">
    <name type="scientific">Ectocarpus siliculosus</name>
    <name type="common">Brown alga</name>
    <name type="synonym">Conferva siliculosa</name>
    <dbReference type="NCBI Taxonomy" id="2880"/>
    <lineage>
        <taxon>Eukaryota</taxon>
        <taxon>Sar</taxon>
        <taxon>Stramenopiles</taxon>
        <taxon>Ochrophyta</taxon>
        <taxon>PX clade</taxon>
        <taxon>Phaeophyceae</taxon>
        <taxon>Ectocarpales</taxon>
        <taxon>Ectocarpaceae</taxon>
        <taxon>Ectocarpus</taxon>
    </lineage>
</organism>
<comment type="subcellular location">
    <subcellularLocation>
        <location evidence="4">Cytoplasm</location>
    </subcellularLocation>
    <subcellularLocation>
        <location evidence="4">Golgi apparatus membrane</location>
        <topology evidence="4">Peripheral membrane protein</topology>
        <orientation evidence="4">Cytoplasmic side</orientation>
    </subcellularLocation>
    <subcellularLocation>
        <location evidence="4">Cytoplasmic vesicle</location>
        <location evidence="4">COPI-coated vesicle membrane</location>
        <topology evidence="4">Peripheral membrane protein</topology>
        <orientation evidence="4">Cytoplasmic side</orientation>
    </subcellularLocation>
    <subcellularLocation>
        <location evidence="1">Endomembrane system</location>
        <topology evidence="1">Peripheral membrane protein</topology>
    </subcellularLocation>
</comment>